<dbReference type="Proteomes" id="UP000618591">
    <property type="component" value="Unassembled WGS sequence"/>
</dbReference>
<name>A0ABQ1GMK4_9SPHN</name>
<proteinExistence type="predicted"/>
<accession>A0ABQ1GMK4</accession>
<gene>
    <name evidence="1" type="ORF">GCM10011395_15780</name>
</gene>
<evidence type="ECO:0000313" key="1">
    <source>
        <dbReference type="EMBL" id="GGA46375.1"/>
    </source>
</evidence>
<protein>
    <submittedName>
        <fullName evidence="1">Uncharacterized protein</fullName>
    </submittedName>
</protein>
<evidence type="ECO:0000313" key="2">
    <source>
        <dbReference type="Proteomes" id="UP000618591"/>
    </source>
</evidence>
<keyword evidence="2" id="KW-1185">Reference proteome</keyword>
<organism evidence="1 2">
    <name type="scientific">Sphingomonas psychrolutea</name>
    <dbReference type="NCBI Taxonomy" id="1259676"/>
    <lineage>
        <taxon>Bacteria</taxon>
        <taxon>Pseudomonadati</taxon>
        <taxon>Pseudomonadota</taxon>
        <taxon>Alphaproteobacteria</taxon>
        <taxon>Sphingomonadales</taxon>
        <taxon>Sphingomonadaceae</taxon>
        <taxon>Sphingomonas</taxon>
    </lineage>
</organism>
<reference evidence="2" key="1">
    <citation type="journal article" date="2019" name="Int. J. Syst. Evol. Microbiol.">
        <title>The Global Catalogue of Microorganisms (GCM) 10K type strain sequencing project: providing services to taxonomists for standard genome sequencing and annotation.</title>
        <authorList>
            <consortium name="The Broad Institute Genomics Platform"/>
            <consortium name="The Broad Institute Genome Sequencing Center for Infectious Disease"/>
            <person name="Wu L."/>
            <person name="Ma J."/>
        </authorList>
    </citation>
    <scope>NUCLEOTIDE SEQUENCE [LARGE SCALE GENOMIC DNA]</scope>
    <source>
        <strain evidence="2">CGMCC 1.10106</strain>
    </source>
</reference>
<sequence length="107" mass="11752">MPRATTLRERLAEGTAEMVVNLHLYSTDEGGKSLPIVLGYGCPCSIDKNCREAWDGYPLVDSPMMPGETRRVGFVFLSGREAVKALSPSGCFFLWEGKLIGEAQIVR</sequence>
<comment type="caution">
    <text evidence="1">The sequence shown here is derived from an EMBL/GenBank/DDBJ whole genome shotgun (WGS) entry which is preliminary data.</text>
</comment>
<dbReference type="EMBL" id="BMDW01000007">
    <property type="protein sequence ID" value="GGA46375.1"/>
    <property type="molecule type" value="Genomic_DNA"/>
</dbReference>